<dbReference type="InterPro" id="IPR043502">
    <property type="entry name" value="DNA/RNA_pol_sf"/>
</dbReference>
<dbReference type="PANTHER" id="PTHR19446">
    <property type="entry name" value="REVERSE TRANSCRIPTASES"/>
    <property type="match status" value="1"/>
</dbReference>
<dbReference type="Proteomes" id="UP001341281">
    <property type="component" value="Chromosome 09"/>
</dbReference>
<sequence length="835" mass="94945">MALNVIHRLDVAQETRELSEAERHLRSGLKRRVTALAVIERARKRQASRVTNLKLGDANTKFFHSRLNSRRRKNCIQRLNQDGASATSHEDKEKLVHDHFCTALGAPGSRELDLNWSALNIPRFDLAHLEAPFTEEELLEAIRNLPPDKAPGPDGFTGAFYRSCWSIIKADLMAGHIVLLPKHDGAENLSNYKPISLIHSIAKIFTKLLSMRLAPSMRDIISKCQTAFIKGRSIYDNFLFVRNMARRYHRNRTPMLLVKLDISKAFDSVRWDYLLALLTHLGFHAKWRDWVASLLATSTSQVLLNGIPGQSITHGRGLRQGDPLSPLLFVLAIDPLQHLLHLATEAGFLSRVTKARTRLRTSMYADDAIIFIKPEKRELDNLAALLHLFGEATGLRTNIQKSSIVPIKCAGLNLDEILTGFHASRTSFPIRYLGIPLMVARLKKADFQYLIDKPVHTLTAINVPKEVLQEIDKFRKRFLWAGNENLTGGKCKVNWPTVARPLDLRGFGILDTHRFARALRLRWLWRQWEDPSAPWAGLETPCNDTDKLLFAAATIITIGDGTKISFWHCAWIEGRRPKDIVPDIFAASRDRKLSVREALTANAWVSRIDLQAIQTADHLKQFVELWSFAQSVSLSQSTEDRIDWIYNASGVYSAASAYRIQFMGHTHFNLKALIWKLWGPSKCKFFAWLIIRNRVWTSNRLAARGWPHSPTCPLCRQHPETAHHLIVGCRYSRRIWEALASWLDIVLLAPANWPDSTSVKQWWFMIGSSVVPIKGTRSLLLLVVWQIWLERNARTFQRREKSVPDLLASIKAEARLWGVAGAKHLFALLPPGVIS</sequence>
<dbReference type="PROSITE" id="PS50878">
    <property type="entry name" value="RT_POL"/>
    <property type="match status" value="1"/>
</dbReference>
<evidence type="ECO:0000259" key="1">
    <source>
        <dbReference type="PROSITE" id="PS50878"/>
    </source>
</evidence>
<accession>A0AAQ3XDW8</accession>
<gene>
    <name evidence="2" type="ORF">U9M48_038771</name>
</gene>
<dbReference type="AlphaFoldDB" id="A0AAQ3XDW8"/>
<feature type="domain" description="Reverse transcriptase" evidence="1">
    <location>
        <begin position="161"/>
        <end position="437"/>
    </location>
</feature>
<dbReference type="Pfam" id="PF00078">
    <property type="entry name" value="RVT_1"/>
    <property type="match status" value="1"/>
</dbReference>
<dbReference type="InterPro" id="IPR000477">
    <property type="entry name" value="RT_dom"/>
</dbReference>
<name>A0AAQ3XDW8_PASNO</name>
<evidence type="ECO:0000313" key="2">
    <source>
        <dbReference type="EMBL" id="WVZ92727.1"/>
    </source>
</evidence>
<dbReference type="SUPFAM" id="SSF56672">
    <property type="entry name" value="DNA/RNA polymerases"/>
    <property type="match status" value="1"/>
</dbReference>
<protein>
    <recommendedName>
        <fullName evidence="1">Reverse transcriptase domain-containing protein</fullName>
    </recommendedName>
</protein>
<dbReference type="InterPro" id="IPR026960">
    <property type="entry name" value="RVT-Znf"/>
</dbReference>
<proteinExistence type="predicted"/>
<evidence type="ECO:0000313" key="3">
    <source>
        <dbReference type="Proteomes" id="UP001341281"/>
    </source>
</evidence>
<reference evidence="2 3" key="1">
    <citation type="submission" date="2024-02" db="EMBL/GenBank/DDBJ databases">
        <title>High-quality chromosome-scale genome assembly of Pensacola bahiagrass (Paspalum notatum Flugge var. saurae).</title>
        <authorList>
            <person name="Vega J.M."/>
            <person name="Podio M."/>
            <person name="Orjuela J."/>
            <person name="Siena L.A."/>
            <person name="Pessino S.C."/>
            <person name="Combes M.C."/>
            <person name="Mariac C."/>
            <person name="Albertini E."/>
            <person name="Pupilli F."/>
            <person name="Ortiz J.P.A."/>
            <person name="Leblanc O."/>
        </authorList>
    </citation>
    <scope>NUCLEOTIDE SEQUENCE [LARGE SCALE GENOMIC DNA]</scope>
    <source>
        <strain evidence="2">R1</strain>
        <tissue evidence="2">Leaf</tissue>
    </source>
</reference>
<dbReference type="Pfam" id="PF13966">
    <property type="entry name" value="zf-RVT"/>
    <property type="match status" value="1"/>
</dbReference>
<dbReference type="EMBL" id="CP144753">
    <property type="protein sequence ID" value="WVZ92727.1"/>
    <property type="molecule type" value="Genomic_DNA"/>
</dbReference>
<keyword evidence="3" id="KW-1185">Reference proteome</keyword>
<organism evidence="2 3">
    <name type="scientific">Paspalum notatum var. saurae</name>
    <dbReference type="NCBI Taxonomy" id="547442"/>
    <lineage>
        <taxon>Eukaryota</taxon>
        <taxon>Viridiplantae</taxon>
        <taxon>Streptophyta</taxon>
        <taxon>Embryophyta</taxon>
        <taxon>Tracheophyta</taxon>
        <taxon>Spermatophyta</taxon>
        <taxon>Magnoliopsida</taxon>
        <taxon>Liliopsida</taxon>
        <taxon>Poales</taxon>
        <taxon>Poaceae</taxon>
        <taxon>PACMAD clade</taxon>
        <taxon>Panicoideae</taxon>
        <taxon>Andropogonodae</taxon>
        <taxon>Paspaleae</taxon>
        <taxon>Paspalinae</taxon>
        <taxon>Paspalum</taxon>
    </lineage>
</organism>
<dbReference type="CDD" id="cd01650">
    <property type="entry name" value="RT_nLTR_like"/>
    <property type="match status" value="1"/>
</dbReference>